<dbReference type="GO" id="GO:0004601">
    <property type="term" value="F:peroxidase activity"/>
    <property type="evidence" value="ECO:0007669"/>
    <property type="project" value="UniProtKB-KW"/>
</dbReference>
<gene>
    <name evidence="3" type="ORF">UA74_15440</name>
</gene>
<dbReference type="Proteomes" id="UP000185511">
    <property type="component" value="Chromosome"/>
</dbReference>
<dbReference type="PRINTS" id="PR00111">
    <property type="entry name" value="ABHYDROLASE"/>
</dbReference>
<dbReference type="PANTHER" id="PTHR43433">
    <property type="entry name" value="HYDROLASE, ALPHA/BETA FOLD FAMILY PROTEIN"/>
    <property type="match status" value="1"/>
</dbReference>
<dbReference type="KEGG" id="acad:UA74_15440"/>
<organism evidence="3 4">
    <name type="scientific">Actinoalloteichus fjordicus</name>
    <dbReference type="NCBI Taxonomy" id="1612552"/>
    <lineage>
        <taxon>Bacteria</taxon>
        <taxon>Bacillati</taxon>
        <taxon>Actinomycetota</taxon>
        <taxon>Actinomycetes</taxon>
        <taxon>Pseudonocardiales</taxon>
        <taxon>Pseudonocardiaceae</taxon>
        <taxon>Actinoalloteichus</taxon>
    </lineage>
</organism>
<dbReference type="InterPro" id="IPR000073">
    <property type="entry name" value="AB_hydrolase_1"/>
</dbReference>
<sequence length="286" mass="30911">MNRVAVNGTELAYDEAGSGNAVVFSHAGITDRRLWDAQFERLAADHRVIRYDWRGYGESADADGGFSHAEDLLALLDALDVERAALVGCSNGGAYSLDVALAAPERVWSLTLICSGLSGHHWPEEMRASARERVHSAVPAERLRAYNERQAPHVDPADVTAMALAQARFLVAGPDRDPAALAPDVWAAAVAMIEGVFARTWNGPPTLERPHPAPAKPRLDQVRVPTLVVNGTADVRWIQAVSTMLAEQIPGARRLDLPDTGHLPPLERPEEVTSALLDFLAETSPS</sequence>
<evidence type="ECO:0000313" key="3">
    <source>
        <dbReference type="EMBL" id="APU15141.1"/>
    </source>
</evidence>
<feature type="domain" description="AB hydrolase-1" evidence="2">
    <location>
        <begin position="20"/>
        <end position="269"/>
    </location>
</feature>
<dbReference type="RefSeq" id="WP_075743872.1">
    <property type="nucleotide sequence ID" value="NZ_CP016076.1"/>
</dbReference>
<dbReference type="AlphaFoldDB" id="A0AAC9PSS8"/>
<keyword evidence="3" id="KW-0808">Transferase</keyword>
<reference evidence="4" key="1">
    <citation type="submission" date="2016-06" db="EMBL/GenBank/DDBJ databases">
        <title>Complete genome sequence of Actinoalloteichus fjordicus DSM 46855 (=ADI127-17), type strain of the new species Actinoalloteichus fjordicus.</title>
        <authorList>
            <person name="Ruckert C."/>
            <person name="Nouioui I."/>
            <person name="Willmese J."/>
            <person name="van Wezel G."/>
            <person name="Klenk H.-P."/>
            <person name="Kalinowski J."/>
            <person name="Zotchev S.B."/>
        </authorList>
    </citation>
    <scope>NUCLEOTIDE SEQUENCE [LARGE SCALE GENOMIC DNA]</scope>
    <source>
        <strain evidence="4">ADI127-7</strain>
    </source>
</reference>
<keyword evidence="4" id="KW-1185">Reference proteome</keyword>
<dbReference type="EMBL" id="CP016076">
    <property type="protein sequence ID" value="APU15141.1"/>
    <property type="molecule type" value="Genomic_DNA"/>
</dbReference>
<keyword evidence="1" id="KW-0575">Peroxidase</keyword>
<dbReference type="PANTHER" id="PTHR43433:SF5">
    <property type="entry name" value="AB HYDROLASE-1 DOMAIN-CONTAINING PROTEIN"/>
    <property type="match status" value="1"/>
</dbReference>
<protein>
    <submittedName>
        <fullName evidence="3">Hydrolase or acyltransferase of alpha/beta superfamily</fullName>
    </submittedName>
</protein>
<keyword evidence="3" id="KW-0012">Acyltransferase</keyword>
<keyword evidence="1" id="KW-0560">Oxidoreductase</keyword>
<evidence type="ECO:0000256" key="1">
    <source>
        <dbReference type="ARBA" id="ARBA00022559"/>
    </source>
</evidence>
<proteinExistence type="predicted"/>
<dbReference type="InterPro" id="IPR050471">
    <property type="entry name" value="AB_hydrolase"/>
</dbReference>
<dbReference type="GO" id="GO:0016787">
    <property type="term" value="F:hydrolase activity"/>
    <property type="evidence" value="ECO:0007669"/>
    <property type="project" value="UniProtKB-KW"/>
</dbReference>
<accession>A0AAC9PSS8</accession>
<dbReference type="SUPFAM" id="SSF53474">
    <property type="entry name" value="alpha/beta-Hydrolases"/>
    <property type="match status" value="1"/>
</dbReference>
<name>A0AAC9PSS8_9PSEU</name>
<dbReference type="GO" id="GO:0016746">
    <property type="term" value="F:acyltransferase activity"/>
    <property type="evidence" value="ECO:0007669"/>
    <property type="project" value="UniProtKB-KW"/>
</dbReference>
<dbReference type="Gene3D" id="3.40.50.1820">
    <property type="entry name" value="alpha/beta hydrolase"/>
    <property type="match status" value="1"/>
</dbReference>
<dbReference type="InterPro" id="IPR029058">
    <property type="entry name" value="AB_hydrolase_fold"/>
</dbReference>
<evidence type="ECO:0000259" key="2">
    <source>
        <dbReference type="Pfam" id="PF00561"/>
    </source>
</evidence>
<evidence type="ECO:0000313" key="4">
    <source>
        <dbReference type="Proteomes" id="UP000185511"/>
    </source>
</evidence>
<dbReference type="Pfam" id="PF00561">
    <property type="entry name" value="Abhydrolase_1"/>
    <property type="match status" value="1"/>
</dbReference>
<dbReference type="InterPro" id="IPR000639">
    <property type="entry name" value="Epox_hydrolase-like"/>
</dbReference>
<dbReference type="PRINTS" id="PR00412">
    <property type="entry name" value="EPOXHYDRLASE"/>
</dbReference>
<keyword evidence="3" id="KW-0378">Hydrolase</keyword>